<keyword evidence="1" id="KW-1133">Transmembrane helix</keyword>
<keyword evidence="1" id="KW-0472">Membrane</keyword>
<protein>
    <submittedName>
        <fullName evidence="2">Uncharacterized protein</fullName>
    </submittedName>
</protein>
<dbReference type="EMBL" id="KV425559">
    <property type="protein sequence ID" value="KZT28123.1"/>
    <property type="molecule type" value="Genomic_DNA"/>
</dbReference>
<sequence>MSVPITACLPSSSLSLPSSSGLFVVALFSKNVCCNVLVAVYRYRRFSRNVAFWNLYFPWLQAKPLQGSQD</sequence>
<dbReference type="AlphaFoldDB" id="A0A165UGH6"/>
<accession>A0A165UGH6</accession>
<reference evidence="2 3" key="1">
    <citation type="journal article" date="2016" name="Mol. Biol. Evol.">
        <title>Comparative Genomics of Early-Diverging Mushroom-Forming Fungi Provides Insights into the Origins of Lignocellulose Decay Capabilities.</title>
        <authorList>
            <person name="Nagy L.G."/>
            <person name="Riley R."/>
            <person name="Tritt A."/>
            <person name="Adam C."/>
            <person name="Daum C."/>
            <person name="Floudas D."/>
            <person name="Sun H."/>
            <person name="Yadav J.S."/>
            <person name="Pangilinan J."/>
            <person name="Larsson K.H."/>
            <person name="Matsuura K."/>
            <person name="Barry K."/>
            <person name="Labutti K."/>
            <person name="Kuo R."/>
            <person name="Ohm R.A."/>
            <person name="Bhattacharya S.S."/>
            <person name="Shirouzu T."/>
            <person name="Yoshinaga Y."/>
            <person name="Martin F.M."/>
            <person name="Grigoriev I.V."/>
            <person name="Hibbett D.S."/>
        </authorList>
    </citation>
    <scope>NUCLEOTIDE SEQUENCE [LARGE SCALE GENOMIC DNA]</scope>
    <source>
        <strain evidence="2 3">HHB14362 ss-1</strain>
    </source>
</reference>
<organism evidence="2 3">
    <name type="scientific">Neolentinus lepideus HHB14362 ss-1</name>
    <dbReference type="NCBI Taxonomy" id="1314782"/>
    <lineage>
        <taxon>Eukaryota</taxon>
        <taxon>Fungi</taxon>
        <taxon>Dikarya</taxon>
        <taxon>Basidiomycota</taxon>
        <taxon>Agaricomycotina</taxon>
        <taxon>Agaricomycetes</taxon>
        <taxon>Gloeophyllales</taxon>
        <taxon>Gloeophyllaceae</taxon>
        <taxon>Neolentinus</taxon>
    </lineage>
</organism>
<dbReference type="Proteomes" id="UP000076761">
    <property type="component" value="Unassembled WGS sequence"/>
</dbReference>
<keyword evidence="1" id="KW-0812">Transmembrane</keyword>
<name>A0A165UGH6_9AGAM</name>
<evidence type="ECO:0000256" key="1">
    <source>
        <dbReference type="SAM" id="Phobius"/>
    </source>
</evidence>
<proteinExistence type="predicted"/>
<keyword evidence="3" id="KW-1185">Reference proteome</keyword>
<evidence type="ECO:0000313" key="2">
    <source>
        <dbReference type="EMBL" id="KZT28123.1"/>
    </source>
</evidence>
<evidence type="ECO:0000313" key="3">
    <source>
        <dbReference type="Proteomes" id="UP000076761"/>
    </source>
</evidence>
<dbReference type="InParanoid" id="A0A165UGH6"/>
<feature type="transmembrane region" description="Helical" evidence="1">
    <location>
        <begin position="20"/>
        <end position="41"/>
    </location>
</feature>
<gene>
    <name evidence="2" type="ORF">NEOLEDRAFT_1130102</name>
</gene>